<evidence type="ECO:0000256" key="5">
    <source>
        <dbReference type="PIRSR" id="PIRSR615500-1"/>
    </source>
</evidence>
<evidence type="ECO:0000256" key="6">
    <source>
        <dbReference type="PROSITE-ProRule" id="PRU01240"/>
    </source>
</evidence>
<dbReference type="EMBL" id="FRAC01000024">
    <property type="protein sequence ID" value="SHL14336.1"/>
    <property type="molecule type" value="Genomic_DNA"/>
</dbReference>
<dbReference type="PANTHER" id="PTHR43806">
    <property type="entry name" value="PEPTIDASE S8"/>
    <property type="match status" value="1"/>
</dbReference>
<sequence length="566" mass="63301">MDEADRYKITSEDYADIILEDWSNTEAARKFSGDFVNHINNDIAFAYIPMDRMTLDSINKFGYYSIPGCYGLMKAETGWEQLPDSNPDSFNGYVGNGVLLGFVDTGIDYRHPAFIGKDNTTRIVSIWDQTINSQGYPEGLYYGTEYSREQINAALQSPDPLSVVPVTDNIGHGTMMAGIACGSQDEANHFQGIAPEAELVIVKLKPAKQYLKEIFIIPDEVPCYQENDIMAGVEYLNRVAGLLNRPIVICLGVGNNMADHAGLRISSRFYASLGEKPGFVFVTAAGNEANRRNHYYGNIADNVTMDYVELHVGEKNPGFMMQFWGQPPNFFWIDVYMPSGEFLVRIPPVDGQTMVERRDNTLVVVDSMLGIPSNHNQSIIFRFRNPAEGNWTFMVFGSMGDLPREFHFWLTLHNFLEEGTYFLNPNIYTTIVGPANSTGLLTVTSYDINTGKLDFYSSRGLNVDQFLKPDITAPGINVLAPFPDYTYAAASGSSIAAAYTAGITAHMLQWGVVEGRAAFLNTPHVRHIYQLSAIREKDRDYPNEDWGYGILNPKGIMSTMRDFMSF</sequence>
<feature type="active site" description="Charge relay system" evidence="5 6">
    <location>
        <position position="494"/>
    </location>
</feature>
<dbReference type="Proteomes" id="UP000184386">
    <property type="component" value="Unassembled WGS sequence"/>
</dbReference>
<dbReference type="InterPro" id="IPR036852">
    <property type="entry name" value="Peptidase_S8/S53_dom_sf"/>
</dbReference>
<feature type="active site" description="Charge relay system" evidence="5 6">
    <location>
        <position position="104"/>
    </location>
</feature>
<keyword evidence="4 6" id="KW-0720">Serine protease</keyword>
<feature type="domain" description="Peptidase S8/S53" evidence="7">
    <location>
        <begin position="95"/>
        <end position="290"/>
    </location>
</feature>
<reference evidence="8 9" key="1">
    <citation type="submission" date="2016-11" db="EMBL/GenBank/DDBJ databases">
        <authorList>
            <person name="Jaros S."/>
            <person name="Januszkiewicz K."/>
            <person name="Wedrychowicz H."/>
        </authorList>
    </citation>
    <scope>NUCLEOTIDE SEQUENCE [LARGE SCALE GENOMIC DNA]</scope>
    <source>
        <strain evidence="8 9">DSM 15929</strain>
    </source>
</reference>
<dbReference type="RefSeq" id="WP_073278877.1">
    <property type="nucleotide sequence ID" value="NZ_FRAC01000024.1"/>
</dbReference>
<keyword evidence="9" id="KW-1185">Reference proteome</keyword>
<gene>
    <name evidence="8" type="ORF">SAMN02745136_04190</name>
</gene>
<dbReference type="PANTHER" id="PTHR43806:SF11">
    <property type="entry name" value="CEREVISIN-RELATED"/>
    <property type="match status" value="1"/>
</dbReference>
<protein>
    <submittedName>
        <fullName evidence="8">Subtilase family protein</fullName>
    </submittedName>
</protein>
<dbReference type="OrthoDB" id="9762689at2"/>
<dbReference type="InterPro" id="IPR015500">
    <property type="entry name" value="Peptidase_S8_subtilisin-rel"/>
</dbReference>
<dbReference type="InterPro" id="IPR034045">
    <property type="entry name" value="Pep_S8_CspA-like"/>
</dbReference>
<proteinExistence type="inferred from homology"/>
<evidence type="ECO:0000256" key="3">
    <source>
        <dbReference type="ARBA" id="ARBA00022801"/>
    </source>
</evidence>
<dbReference type="AlphaFoldDB" id="A0A1M6Y7U6"/>
<dbReference type="SUPFAM" id="SSF52743">
    <property type="entry name" value="Subtilisin-like"/>
    <property type="match status" value="1"/>
</dbReference>
<keyword evidence="3 6" id="KW-0378">Hydrolase</keyword>
<dbReference type="InterPro" id="IPR050131">
    <property type="entry name" value="Peptidase_S8_subtilisin-like"/>
</dbReference>
<feature type="active site" description="Charge relay system" evidence="5 6">
    <location>
        <position position="172"/>
    </location>
</feature>
<keyword evidence="2 6" id="KW-0645">Protease</keyword>
<dbReference type="GO" id="GO:0006508">
    <property type="term" value="P:proteolysis"/>
    <property type="evidence" value="ECO:0007669"/>
    <property type="project" value="UniProtKB-KW"/>
</dbReference>
<evidence type="ECO:0000256" key="1">
    <source>
        <dbReference type="ARBA" id="ARBA00011073"/>
    </source>
</evidence>
<dbReference type="CDD" id="cd07478">
    <property type="entry name" value="Peptidases_S8_CspA-like"/>
    <property type="match status" value="1"/>
</dbReference>
<evidence type="ECO:0000259" key="7">
    <source>
        <dbReference type="Pfam" id="PF00082"/>
    </source>
</evidence>
<dbReference type="STRING" id="1121322.SAMN02745136_04190"/>
<dbReference type="PROSITE" id="PS51892">
    <property type="entry name" value="SUBTILASE"/>
    <property type="match status" value="1"/>
</dbReference>
<dbReference type="Gene3D" id="3.40.50.200">
    <property type="entry name" value="Peptidase S8/S53 domain"/>
    <property type="match status" value="1"/>
</dbReference>
<evidence type="ECO:0000313" key="8">
    <source>
        <dbReference type="EMBL" id="SHL14336.1"/>
    </source>
</evidence>
<dbReference type="InterPro" id="IPR000209">
    <property type="entry name" value="Peptidase_S8/S53_dom"/>
</dbReference>
<name>A0A1M6Y7U6_9FIRM</name>
<dbReference type="Gene3D" id="2.60.120.1290">
    <property type="match status" value="1"/>
</dbReference>
<comment type="similarity">
    <text evidence="1 6">Belongs to the peptidase S8 family.</text>
</comment>
<evidence type="ECO:0000256" key="4">
    <source>
        <dbReference type="ARBA" id="ARBA00022825"/>
    </source>
</evidence>
<feature type="domain" description="Peptidase S8/S53" evidence="7">
    <location>
        <begin position="429"/>
        <end position="533"/>
    </location>
</feature>
<dbReference type="GO" id="GO:0004252">
    <property type="term" value="F:serine-type endopeptidase activity"/>
    <property type="evidence" value="ECO:0007669"/>
    <property type="project" value="UniProtKB-UniRule"/>
</dbReference>
<dbReference type="InterPro" id="IPR017310">
    <property type="entry name" value="Pept_S8A_subtilisin_clostridia"/>
</dbReference>
<organism evidence="8 9">
    <name type="scientific">Anaerocolumna jejuensis DSM 15929</name>
    <dbReference type="NCBI Taxonomy" id="1121322"/>
    <lineage>
        <taxon>Bacteria</taxon>
        <taxon>Bacillati</taxon>
        <taxon>Bacillota</taxon>
        <taxon>Clostridia</taxon>
        <taxon>Lachnospirales</taxon>
        <taxon>Lachnospiraceae</taxon>
        <taxon>Anaerocolumna</taxon>
    </lineage>
</organism>
<evidence type="ECO:0000256" key="2">
    <source>
        <dbReference type="ARBA" id="ARBA00022670"/>
    </source>
</evidence>
<dbReference type="Pfam" id="PF00082">
    <property type="entry name" value="Peptidase_S8"/>
    <property type="match status" value="2"/>
</dbReference>
<dbReference type="PIRSF" id="PIRSF037894">
    <property type="entry name" value="Subtilisin_rel_CspABC"/>
    <property type="match status" value="1"/>
</dbReference>
<evidence type="ECO:0000313" key="9">
    <source>
        <dbReference type="Proteomes" id="UP000184386"/>
    </source>
</evidence>
<accession>A0A1M6Y7U6</accession>
<dbReference type="PRINTS" id="PR00723">
    <property type="entry name" value="SUBTILISIN"/>
</dbReference>